<dbReference type="SUPFAM" id="SSF52172">
    <property type="entry name" value="CheY-like"/>
    <property type="match status" value="1"/>
</dbReference>
<dbReference type="PANTHER" id="PTHR44688">
    <property type="entry name" value="DNA-BINDING TRANSCRIPTIONAL ACTIVATOR DEVR_DOSR"/>
    <property type="match status" value="1"/>
</dbReference>
<dbReference type="InterPro" id="IPR036388">
    <property type="entry name" value="WH-like_DNA-bd_sf"/>
</dbReference>
<evidence type="ECO:0000256" key="4">
    <source>
        <dbReference type="SAM" id="MobiDB-lite"/>
    </source>
</evidence>
<dbReference type="InterPro" id="IPR011006">
    <property type="entry name" value="CheY-like_superfamily"/>
</dbReference>
<reference evidence="7" key="1">
    <citation type="journal article" date="2019" name="Int. J. Syst. Evol. Microbiol.">
        <title>The Global Catalogue of Microorganisms (GCM) 10K type strain sequencing project: providing services to taxonomists for standard genome sequencing and annotation.</title>
        <authorList>
            <consortium name="The Broad Institute Genomics Platform"/>
            <consortium name="The Broad Institute Genome Sequencing Center for Infectious Disease"/>
            <person name="Wu L."/>
            <person name="Ma J."/>
        </authorList>
    </citation>
    <scope>NUCLEOTIDE SEQUENCE [LARGE SCALE GENOMIC DNA]</scope>
    <source>
        <strain evidence="7">CGMCC 1.15277</strain>
    </source>
</reference>
<dbReference type="RefSeq" id="WP_343884243.1">
    <property type="nucleotide sequence ID" value="NZ_BAAAKI010000001.1"/>
</dbReference>
<evidence type="ECO:0000256" key="1">
    <source>
        <dbReference type="ARBA" id="ARBA00023015"/>
    </source>
</evidence>
<keyword evidence="7" id="KW-1185">Reference proteome</keyword>
<proteinExistence type="predicted"/>
<dbReference type="CDD" id="cd06170">
    <property type="entry name" value="LuxR_C_like"/>
    <property type="match status" value="1"/>
</dbReference>
<dbReference type="Gene3D" id="3.40.50.2300">
    <property type="match status" value="1"/>
</dbReference>
<evidence type="ECO:0000256" key="3">
    <source>
        <dbReference type="ARBA" id="ARBA00023163"/>
    </source>
</evidence>
<dbReference type="SUPFAM" id="SSF46894">
    <property type="entry name" value="C-terminal effector domain of the bipartite response regulators"/>
    <property type="match status" value="1"/>
</dbReference>
<feature type="region of interest" description="Disordered" evidence="4">
    <location>
        <begin position="124"/>
        <end position="148"/>
    </location>
</feature>
<evidence type="ECO:0000256" key="2">
    <source>
        <dbReference type="ARBA" id="ARBA00023125"/>
    </source>
</evidence>
<dbReference type="PANTHER" id="PTHR44688:SF16">
    <property type="entry name" value="DNA-BINDING TRANSCRIPTIONAL ACTIVATOR DEVR_DOSR"/>
    <property type="match status" value="1"/>
</dbReference>
<dbReference type="InterPro" id="IPR016032">
    <property type="entry name" value="Sig_transdc_resp-reg_C-effctor"/>
</dbReference>
<evidence type="ECO:0000259" key="5">
    <source>
        <dbReference type="PROSITE" id="PS50043"/>
    </source>
</evidence>
<feature type="domain" description="HTH luxR-type" evidence="5">
    <location>
        <begin position="145"/>
        <end position="210"/>
    </location>
</feature>
<dbReference type="Pfam" id="PF00196">
    <property type="entry name" value="GerE"/>
    <property type="match status" value="1"/>
</dbReference>
<evidence type="ECO:0000313" key="6">
    <source>
        <dbReference type="EMBL" id="MFC6396758.1"/>
    </source>
</evidence>
<dbReference type="Gene3D" id="1.10.10.10">
    <property type="entry name" value="Winged helix-like DNA-binding domain superfamily/Winged helix DNA-binding domain"/>
    <property type="match status" value="1"/>
</dbReference>
<dbReference type="PROSITE" id="PS00622">
    <property type="entry name" value="HTH_LUXR_1"/>
    <property type="match status" value="1"/>
</dbReference>
<dbReference type="PRINTS" id="PR00038">
    <property type="entry name" value="HTHLUXR"/>
</dbReference>
<dbReference type="EMBL" id="JBHSUA010000015">
    <property type="protein sequence ID" value="MFC6396758.1"/>
    <property type="molecule type" value="Genomic_DNA"/>
</dbReference>
<protein>
    <submittedName>
        <fullName evidence="6">LuxR C-terminal-related transcriptional regulator</fullName>
    </submittedName>
</protein>
<name>A0ABW1WZT7_9ACTN</name>
<dbReference type="InterPro" id="IPR000792">
    <property type="entry name" value="Tscrpt_reg_LuxR_C"/>
</dbReference>
<keyword evidence="3" id="KW-0804">Transcription</keyword>
<sequence>MIHSPLRIALMNDFEIVLAGIREMLAPHRDRVEVVEFDVNETQVKNPVDIVLYDTYGQDTAALVQVRDALNSQRVGKVVLFSWNFDAKLVEAARAAGVSGVLAKSLTSDQLVAALESIAHGTPLVSPQPLRPRDLKPEERRSNDWPGRTAGLTMREAEMVSLISQGLSNAEIASRTYLSPNSVKSYIRSAYRKIGVQRRSQAVAWGIDNGLVPDRGRNYA</sequence>
<dbReference type="Proteomes" id="UP001596266">
    <property type="component" value="Unassembled WGS sequence"/>
</dbReference>
<feature type="compositionally biased region" description="Basic and acidic residues" evidence="4">
    <location>
        <begin position="131"/>
        <end position="143"/>
    </location>
</feature>
<organism evidence="6 7">
    <name type="scientific">Luteococcus sanguinis</name>
    <dbReference type="NCBI Taxonomy" id="174038"/>
    <lineage>
        <taxon>Bacteria</taxon>
        <taxon>Bacillati</taxon>
        <taxon>Actinomycetota</taxon>
        <taxon>Actinomycetes</taxon>
        <taxon>Propionibacteriales</taxon>
        <taxon>Propionibacteriaceae</taxon>
        <taxon>Luteococcus</taxon>
    </lineage>
</organism>
<accession>A0ABW1WZT7</accession>
<evidence type="ECO:0000313" key="7">
    <source>
        <dbReference type="Proteomes" id="UP001596266"/>
    </source>
</evidence>
<keyword evidence="1" id="KW-0805">Transcription regulation</keyword>
<dbReference type="PROSITE" id="PS50043">
    <property type="entry name" value="HTH_LUXR_2"/>
    <property type="match status" value="1"/>
</dbReference>
<keyword evidence="2" id="KW-0238">DNA-binding</keyword>
<dbReference type="SMART" id="SM00421">
    <property type="entry name" value="HTH_LUXR"/>
    <property type="match status" value="1"/>
</dbReference>
<gene>
    <name evidence="6" type="ORF">ACFP57_07125</name>
</gene>
<comment type="caution">
    <text evidence="6">The sequence shown here is derived from an EMBL/GenBank/DDBJ whole genome shotgun (WGS) entry which is preliminary data.</text>
</comment>